<dbReference type="RefSeq" id="XP_003031775.1">
    <property type="nucleotide sequence ID" value="XM_003031729.1"/>
</dbReference>
<evidence type="ECO:0000313" key="2">
    <source>
        <dbReference type="EMBL" id="EFI96872.1"/>
    </source>
</evidence>
<keyword evidence="1" id="KW-0732">Signal</keyword>
<evidence type="ECO:0000256" key="1">
    <source>
        <dbReference type="SAM" id="SignalP"/>
    </source>
</evidence>
<evidence type="ECO:0000313" key="3">
    <source>
        <dbReference type="Proteomes" id="UP000007431"/>
    </source>
</evidence>
<dbReference type="EMBL" id="GL377306">
    <property type="protein sequence ID" value="EFI96872.1"/>
    <property type="molecule type" value="Genomic_DNA"/>
</dbReference>
<feature type="non-terminal residue" evidence="2">
    <location>
        <position position="161"/>
    </location>
</feature>
<reference evidence="2 3" key="1">
    <citation type="journal article" date="2010" name="Nat. Biotechnol.">
        <title>Genome sequence of the model mushroom Schizophyllum commune.</title>
        <authorList>
            <person name="Ohm R.A."/>
            <person name="de Jong J.F."/>
            <person name="Lugones L.G."/>
            <person name="Aerts A."/>
            <person name="Kothe E."/>
            <person name="Stajich J.E."/>
            <person name="de Vries R.P."/>
            <person name="Record E."/>
            <person name="Levasseur A."/>
            <person name="Baker S.E."/>
            <person name="Bartholomew K.A."/>
            <person name="Coutinho P.M."/>
            <person name="Erdmann S."/>
            <person name="Fowler T.J."/>
            <person name="Gathman A.C."/>
            <person name="Lombard V."/>
            <person name="Henrissat B."/>
            <person name="Knabe N."/>
            <person name="Kuees U."/>
            <person name="Lilly W.W."/>
            <person name="Lindquist E."/>
            <person name="Lucas S."/>
            <person name="Magnuson J.K."/>
            <person name="Piumi F."/>
            <person name="Raudaskoski M."/>
            <person name="Salamov A."/>
            <person name="Schmutz J."/>
            <person name="Schwarze F.W.M.R."/>
            <person name="vanKuyk P.A."/>
            <person name="Horton J.S."/>
            <person name="Grigoriev I.V."/>
            <person name="Woesten H.A.B."/>
        </authorList>
    </citation>
    <scope>NUCLEOTIDE SEQUENCE [LARGE SCALE GENOMIC DNA]</scope>
    <source>
        <strain evidence="3">H4-8 / FGSC 9210</strain>
    </source>
</reference>
<name>D8Q4Y0_SCHCM</name>
<sequence>MKTAAVFALLVAFVGATALVEPLQGSGYPDCGLTDGSFYIPEKITVGKPFAVRFCSGAYFKTSSKSITLAIGFNSTSVDGSVILTQDIYPVGGKKYDFEATVPNSLDKFSDKSPLIVVEKINGYYESEYYQVTTKKAHIVYPEESYAGDTDAQVLISANLD</sequence>
<dbReference type="KEGG" id="scm:SCHCO_02502252"/>
<keyword evidence="3" id="KW-1185">Reference proteome</keyword>
<dbReference type="Proteomes" id="UP000007431">
    <property type="component" value="Unassembled WGS sequence"/>
</dbReference>
<accession>D8Q4Y0</accession>
<feature type="chain" id="PRO_5003120540" evidence="1">
    <location>
        <begin position="19"/>
        <end position="161"/>
    </location>
</feature>
<gene>
    <name evidence="2" type="ORF">SCHCODRAFT_109037</name>
</gene>
<dbReference type="VEuPathDB" id="FungiDB:SCHCODRAFT_02502252"/>
<dbReference type="InParanoid" id="D8Q4Y0"/>
<feature type="signal peptide" evidence="1">
    <location>
        <begin position="1"/>
        <end position="18"/>
    </location>
</feature>
<protein>
    <submittedName>
        <fullName evidence="2">Uncharacterized protein</fullName>
    </submittedName>
</protein>
<proteinExistence type="predicted"/>
<dbReference type="AlphaFoldDB" id="D8Q4Y0"/>
<dbReference type="GeneID" id="9596301"/>
<organism evidence="3">
    <name type="scientific">Schizophyllum commune (strain H4-8 / FGSC 9210)</name>
    <name type="common">Split gill fungus</name>
    <dbReference type="NCBI Taxonomy" id="578458"/>
    <lineage>
        <taxon>Eukaryota</taxon>
        <taxon>Fungi</taxon>
        <taxon>Dikarya</taxon>
        <taxon>Basidiomycota</taxon>
        <taxon>Agaricomycotina</taxon>
        <taxon>Agaricomycetes</taxon>
        <taxon>Agaricomycetidae</taxon>
        <taxon>Agaricales</taxon>
        <taxon>Schizophyllaceae</taxon>
        <taxon>Schizophyllum</taxon>
    </lineage>
</organism>
<dbReference type="OrthoDB" id="2834394at2759"/>
<dbReference type="HOGENOM" id="CLU_1778543_0_0_1"/>